<protein>
    <submittedName>
        <fullName evidence="3">Uncharacterized protein</fullName>
    </submittedName>
</protein>
<evidence type="ECO:0000313" key="3">
    <source>
        <dbReference type="EMBL" id="PSK99043.1"/>
    </source>
</evidence>
<organism evidence="3 4">
    <name type="scientific">Murinocardiopsis flavida</name>
    <dbReference type="NCBI Taxonomy" id="645275"/>
    <lineage>
        <taxon>Bacteria</taxon>
        <taxon>Bacillati</taxon>
        <taxon>Actinomycetota</taxon>
        <taxon>Actinomycetes</taxon>
        <taxon>Streptosporangiales</taxon>
        <taxon>Nocardiopsidaceae</taxon>
        <taxon>Murinocardiopsis</taxon>
    </lineage>
</organism>
<evidence type="ECO:0000313" key="4">
    <source>
        <dbReference type="Proteomes" id="UP000240542"/>
    </source>
</evidence>
<dbReference type="EMBL" id="PYGA01000004">
    <property type="protein sequence ID" value="PSK99043.1"/>
    <property type="molecule type" value="Genomic_DNA"/>
</dbReference>
<comment type="caution">
    <text evidence="3">The sequence shown here is derived from an EMBL/GenBank/DDBJ whole genome shotgun (WGS) entry which is preliminary data.</text>
</comment>
<evidence type="ECO:0000256" key="2">
    <source>
        <dbReference type="SAM" id="Phobius"/>
    </source>
</evidence>
<keyword evidence="2" id="KW-0812">Transmembrane</keyword>
<accession>A0A2P8DPB7</accession>
<keyword evidence="2" id="KW-0472">Membrane</keyword>
<feature type="transmembrane region" description="Helical" evidence="2">
    <location>
        <begin position="6"/>
        <end position="30"/>
    </location>
</feature>
<keyword evidence="4" id="KW-1185">Reference proteome</keyword>
<sequence>MVDGELISTGLVLLCVGIAVVFAGGVALIVRQALAPDDGGAPERPEAADAPGARPAPAPERVHAAV</sequence>
<reference evidence="3 4" key="1">
    <citation type="submission" date="2018-03" db="EMBL/GenBank/DDBJ databases">
        <title>Genomic Encyclopedia of Archaeal and Bacterial Type Strains, Phase II (KMG-II): from individual species to whole genera.</title>
        <authorList>
            <person name="Goeker M."/>
        </authorList>
    </citation>
    <scope>NUCLEOTIDE SEQUENCE [LARGE SCALE GENOMIC DNA]</scope>
    <source>
        <strain evidence="3 4">DSM 45312</strain>
    </source>
</reference>
<dbReference type="Proteomes" id="UP000240542">
    <property type="component" value="Unassembled WGS sequence"/>
</dbReference>
<dbReference type="AlphaFoldDB" id="A0A2P8DPB7"/>
<gene>
    <name evidence="3" type="ORF">CLV63_104267</name>
</gene>
<proteinExistence type="predicted"/>
<feature type="region of interest" description="Disordered" evidence="1">
    <location>
        <begin position="38"/>
        <end position="66"/>
    </location>
</feature>
<evidence type="ECO:0000256" key="1">
    <source>
        <dbReference type="SAM" id="MobiDB-lite"/>
    </source>
</evidence>
<dbReference type="RefSeq" id="WP_106582352.1">
    <property type="nucleotide sequence ID" value="NZ_PYGA01000004.1"/>
</dbReference>
<name>A0A2P8DPB7_9ACTN</name>
<keyword evidence="2" id="KW-1133">Transmembrane helix</keyword>